<dbReference type="OrthoDB" id="9149558at2"/>
<evidence type="ECO:0000256" key="4">
    <source>
        <dbReference type="SAM" id="MobiDB-lite"/>
    </source>
</evidence>
<dbReference type="CDD" id="cd13688">
    <property type="entry name" value="PBP2_GltI_DEBP"/>
    <property type="match status" value="1"/>
</dbReference>
<dbReference type="EMBL" id="VYKJ01000006">
    <property type="protein sequence ID" value="KAA8999381.1"/>
    <property type="molecule type" value="Genomic_DNA"/>
</dbReference>
<keyword evidence="2" id="KW-0813">Transport</keyword>
<sequence length="352" mass="39376">MYRAAAPEKRCRQRTSPPVRRRLLSSHQHQGSRRSNMANEKTSLFFAPLNRQRRAVVGWKRLILILLLPLAPSPAAAIPMDNALTRIAQNKTVRIGHRLDEPPFSYVVNGQPLGYSIDICLQVVDGIKTYLQMDDIQVVYVPVSTATRFPQIRNHGIDLECAATTNNRERRKLAEFSWPHFVTATRFVALKNSGIRRLEDLAGRSVSASSGTINLEQLNAANARLKLNISVVLKKLNQDAFDLVANGKVSAFVMDDILLAGLIASAPRPDDFIISDDRLSRPEPYGIMMPPGQLTFRQVVNARLNTLFTNGDINAIYAKWFLSPIPPEGINLRFAMPPNLQAMLAQPKDYLD</sequence>
<organism evidence="6 7">
    <name type="scientific">Affinibrenneria salicis</name>
    <dbReference type="NCBI Taxonomy" id="2590031"/>
    <lineage>
        <taxon>Bacteria</taxon>
        <taxon>Pseudomonadati</taxon>
        <taxon>Pseudomonadota</taxon>
        <taxon>Gammaproteobacteria</taxon>
        <taxon>Enterobacterales</taxon>
        <taxon>Pectobacteriaceae</taxon>
        <taxon>Affinibrenneria</taxon>
    </lineage>
</organism>
<dbReference type="InterPro" id="IPR001638">
    <property type="entry name" value="Solute-binding_3/MltF_N"/>
</dbReference>
<feature type="compositionally biased region" description="Polar residues" evidence="4">
    <location>
        <begin position="25"/>
        <end position="37"/>
    </location>
</feature>
<dbReference type="PANTHER" id="PTHR30085:SF2">
    <property type="entry name" value="GLUTAMATE_ASPARTATE IMPORT SOLUTE-BINDING PROTEIN"/>
    <property type="match status" value="1"/>
</dbReference>
<comment type="caution">
    <text evidence="6">The sequence shown here is derived from an EMBL/GenBank/DDBJ whole genome shotgun (WGS) entry which is preliminary data.</text>
</comment>
<dbReference type="GO" id="GO:0030288">
    <property type="term" value="C:outer membrane-bounded periplasmic space"/>
    <property type="evidence" value="ECO:0007669"/>
    <property type="project" value="TreeGrafter"/>
</dbReference>
<keyword evidence="7" id="KW-1185">Reference proteome</keyword>
<keyword evidence="3" id="KW-0732">Signal</keyword>
<evidence type="ECO:0000256" key="2">
    <source>
        <dbReference type="ARBA" id="ARBA00022448"/>
    </source>
</evidence>
<proteinExistence type="inferred from homology"/>
<evidence type="ECO:0000313" key="7">
    <source>
        <dbReference type="Proteomes" id="UP000335415"/>
    </source>
</evidence>
<name>A0A5J5FYX2_9GAMM</name>
<comment type="similarity">
    <text evidence="1">Belongs to the bacterial solute-binding protein 3 family.</text>
</comment>
<dbReference type="SMART" id="SM00062">
    <property type="entry name" value="PBPb"/>
    <property type="match status" value="1"/>
</dbReference>
<dbReference type="GO" id="GO:0006865">
    <property type="term" value="P:amino acid transport"/>
    <property type="evidence" value="ECO:0007669"/>
    <property type="project" value="TreeGrafter"/>
</dbReference>
<feature type="compositionally biased region" description="Basic and acidic residues" evidence="4">
    <location>
        <begin position="1"/>
        <end position="10"/>
    </location>
</feature>
<dbReference type="GO" id="GO:0005576">
    <property type="term" value="C:extracellular region"/>
    <property type="evidence" value="ECO:0007669"/>
    <property type="project" value="TreeGrafter"/>
</dbReference>
<accession>A0A5J5FYX2</accession>
<feature type="region of interest" description="Disordered" evidence="4">
    <location>
        <begin position="1"/>
        <end position="37"/>
    </location>
</feature>
<gene>
    <name evidence="6" type="ORF">FJU30_13670</name>
</gene>
<dbReference type="Proteomes" id="UP000335415">
    <property type="component" value="Unassembled WGS sequence"/>
</dbReference>
<dbReference type="Pfam" id="PF00497">
    <property type="entry name" value="SBP_bac_3"/>
    <property type="match status" value="1"/>
</dbReference>
<reference evidence="6 7" key="1">
    <citation type="submission" date="2019-09" db="EMBL/GenBank/DDBJ databases">
        <authorList>
            <person name="Li Y."/>
        </authorList>
    </citation>
    <scope>NUCLEOTIDE SEQUENCE [LARGE SCALE GENOMIC DNA]</scope>
    <source>
        <strain evidence="6 7">L3-3HA</strain>
    </source>
</reference>
<evidence type="ECO:0000256" key="1">
    <source>
        <dbReference type="ARBA" id="ARBA00010333"/>
    </source>
</evidence>
<evidence type="ECO:0000256" key="3">
    <source>
        <dbReference type="ARBA" id="ARBA00022729"/>
    </source>
</evidence>
<dbReference type="InterPro" id="IPR051455">
    <property type="entry name" value="Bact_solute-bind_prot3"/>
</dbReference>
<protein>
    <submittedName>
        <fullName evidence="6">Amino acid ABC transporter substrate-binding protein</fullName>
    </submittedName>
</protein>
<dbReference type="AlphaFoldDB" id="A0A5J5FYX2"/>
<dbReference type="Gene3D" id="3.40.190.10">
    <property type="entry name" value="Periplasmic binding protein-like II"/>
    <property type="match status" value="2"/>
</dbReference>
<evidence type="ECO:0000313" key="6">
    <source>
        <dbReference type="EMBL" id="KAA8999381.1"/>
    </source>
</evidence>
<dbReference type="PANTHER" id="PTHR30085">
    <property type="entry name" value="AMINO ACID ABC TRANSPORTER PERMEASE"/>
    <property type="match status" value="1"/>
</dbReference>
<evidence type="ECO:0000259" key="5">
    <source>
        <dbReference type="SMART" id="SM00062"/>
    </source>
</evidence>
<dbReference type="SUPFAM" id="SSF53850">
    <property type="entry name" value="Periplasmic binding protein-like II"/>
    <property type="match status" value="1"/>
</dbReference>
<feature type="domain" description="Solute-binding protein family 3/N-terminal" evidence="5">
    <location>
        <begin position="92"/>
        <end position="324"/>
    </location>
</feature>